<reference evidence="1 2" key="1">
    <citation type="submission" date="2020-02" db="EMBL/GenBank/DDBJ databases">
        <title>TSPV1: a spherical archaeal virus with filaments.</title>
        <authorList>
            <person name="Hartman R."/>
            <person name="Young M."/>
            <person name="Biewenga L."/>
            <person name="Munson-McGee J."/>
            <person name="Refai M."/>
            <person name="Boyd E."/>
            <person name="Bothner B."/>
            <person name="Lawrence C.M."/>
        </authorList>
    </citation>
    <scope>NUCLEOTIDE SEQUENCE [LARGE SCALE GENOMIC DNA]</scope>
    <source>
        <strain evidence="1 2">CP001</strain>
    </source>
</reference>
<sequence length="209" mass="23897">MTEVEQLEGFLEWDAEELDSPDKWVGAWDFVKDTLYEWQRPGTDVDKGISFFTVIQRARDIRTHGEVVSEDLDRAVGMAMYHEVTQERVPIDRAAAASLIKGAWEYLHAYGVDEFYDIINALMWDQYQDLRRASDYYLSLSPDAIMQVFNVAYNLEHGVITPNEAAEAVREIARSEGKSPRAAYFNVYYLAKATGDPTLTALARVLSRR</sequence>
<dbReference type="RefSeq" id="YP_010772742.1">
    <property type="nucleotide sequence ID" value="NC_074654.1"/>
</dbReference>
<name>A0A6G8J3R7_9VIRU</name>
<proteinExistence type="predicted"/>
<organism evidence="1 2">
    <name type="scientific">Thermoproteus spherical piliferous virus 1</name>
    <dbReference type="NCBI Taxonomy" id="2713157"/>
    <lineage>
        <taxon>Viruses</taxon>
        <taxon>Viruses incertae sedis</taxon>
        <taxon>Globuloviridae</taxon>
        <taxon>Alphaglobulovirus</taxon>
        <taxon>Alphaglobulovirus sileriense</taxon>
    </lineage>
</organism>
<evidence type="ECO:0000313" key="2">
    <source>
        <dbReference type="Proteomes" id="UP000501040"/>
    </source>
</evidence>
<protein>
    <submittedName>
        <fullName evidence="1">Uncharacterized protein</fullName>
    </submittedName>
</protein>
<dbReference type="EMBL" id="MT047590">
    <property type="protein sequence ID" value="QIM61624.1"/>
    <property type="molecule type" value="Genomic_DNA"/>
</dbReference>
<dbReference type="InterPro" id="IPR054410">
    <property type="entry name" value="ORF239-like"/>
</dbReference>
<dbReference type="Pfam" id="PF22056">
    <property type="entry name" value="ORF239-like"/>
    <property type="match status" value="1"/>
</dbReference>
<accession>A0A6G8J3R7</accession>
<dbReference type="KEGG" id="vg:80402467"/>
<keyword evidence="2" id="KW-1185">Reference proteome</keyword>
<dbReference type="Proteomes" id="UP000501040">
    <property type="component" value="Genome"/>
</dbReference>
<dbReference type="GeneID" id="80402467"/>
<evidence type="ECO:0000313" key="1">
    <source>
        <dbReference type="EMBL" id="QIM61624.1"/>
    </source>
</evidence>
<dbReference type="Gene3D" id="1.25.40.670">
    <property type="match status" value="1"/>
</dbReference>